<proteinExistence type="predicted"/>
<dbReference type="PATRIC" id="fig|134601.6.peg.4802"/>
<reference evidence="1 2" key="1">
    <citation type="submission" date="2015-07" db="EMBL/GenBank/DDBJ databases">
        <title>Complete genome sequence of Mycobacterium goodii X7B, a facultative thermophilic biodesulfurizing bacterium.</title>
        <authorList>
            <person name="Yu B."/>
            <person name="Li F."/>
            <person name="Xu P."/>
        </authorList>
    </citation>
    <scope>NUCLEOTIDE SEQUENCE [LARGE SCALE GENOMIC DNA]</scope>
    <source>
        <strain evidence="1 2">X7B</strain>
    </source>
</reference>
<evidence type="ECO:0000313" key="1">
    <source>
        <dbReference type="EMBL" id="AKS34326.1"/>
    </source>
</evidence>
<organism evidence="1 2">
    <name type="scientific">Mycolicibacterium goodii</name>
    <name type="common">Mycobacterium goodii</name>
    <dbReference type="NCBI Taxonomy" id="134601"/>
    <lineage>
        <taxon>Bacteria</taxon>
        <taxon>Bacillati</taxon>
        <taxon>Actinomycetota</taxon>
        <taxon>Actinomycetes</taxon>
        <taxon>Mycobacteriales</taxon>
        <taxon>Mycobacteriaceae</taxon>
        <taxon>Mycolicibacterium</taxon>
    </lineage>
</organism>
<dbReference type="EMBL" id="CP012150">
    <property type="protein sequence ID" value="AKS34326.1"/>
    <property type="molecule type" value="Genomic_DNA"/>
</dbReference>
<dbReference type="Proteomes" id="UP000062255">
    <property type="component" value="Chromosome"/>
</dbReference>
<protein>
    <recommendedName>
        <fullName evidence="3">Asp/Glu racemase</fullName>
    </recommendedName>
</protein>
<dbReference type="STRING" id="134601.AFA91_23265"/>
<sequence>MPEHVTVAAVHATPASIPPLRSALADALPGSTLWNIIDDRLAPDADATGGELTPALRDRMLTLVRHGVDGGAHAVVIACSMYGEVGDIAGRLFSTPIFTSDADMFAQILRAAPTRVAVLASLRGSAADTSARLAAAFACRQHDAEVVPVFCSGAAEAAARDDTPGLVAALAAGFDSTAGGFDLVCIAQYSLSPAAGELANKLALPVIAPTTAAAKAIARRLEQS</sequence>
<dbReference type="RefSeq" id="WP_049746784.1">
    <property type="nucleotide sequence ID" value="NZ_CP012150.1"/>
</dbReference>
<evidence type="ECO:0000313" key="2">
    <source>
        <dbReference type="Proteomes" id="UP000062255"/>
    </source>
</evidence>
<dbReference type="AlphaFoldDB" id="A0A0K0XAC1"/>
<evidence type="ECO:0008006" key="3">
    <source>
        <dbReference type="Google" id="ProtNLM"/>
    </source>
</evidence>
<dbReference type="OrthoDB" id="3531441at2"/>
<gene>
    <name evidence="1" type="ORF">AFA91_23265</name>
</gene>
<name>A0A0K0XAC1_MYCGD</name>
<accession>A0A0K0XAC1</accession>
<dbReference type="KEGG" id="mgo:AFA91_23265"/>